<comment type="caution">
    <text evidence="4">The sequence shown here is derived from an EMBL/GenBank/DDBJ whole genome shotgun (WGS) entry which is preliminary data.</text>
</comment>
<evidence type="ECO:0000256" key="1">
    <source>
        <dbReference type="ARBA" id="ARBA00022741"/>
    </source>
</evidence>
<dbReference type="GO" id="GO:0004335">
    <property type="term" value="F:galactokinase activity"/>
    <property type="evidence" value="ECO:0007669"/>
    <property type="project" value="InterPro"/>
</dbReference>
<keyword evidence="2" id="KW-0067">ATP-binding</keyword>
<organism evidence="4">
    <name type="scientific">marine sediment metagenome</name>
    <dbReference type="NCBI Taxonomy" id="412755"/>
    <lineage>
        <taxon>unclassified sequences</taxon>
        <taxon>metagenomes</taxon>
        <taxon>ecological metagenomes</taxon>
    </lineage>
</organism>
<dbReference type="GO" id="GO:0005524">
    <property type="term" value="F:ATP binding"/>
    <property type="evidence" value="ECO:0007669"/>
    <property type="project" value="UniProtKB-KW"/>
</dbReference>
<reference evidence="4" key="1">
    <citation type="journal article" date="2014" name="Front. Microbiol.">
        <title>High frequency of phylogenetically diverse reductive dehalogenase-homologous genes in deep subseafloor sedimentary metagenomes.</title>
        <authorList>
            <person name="Kawai M."/>
            <person name="Futagami T."/>
            <person name="Toyoda A."/>
            <person name="Takaki Y."/>
            <person name="Nishi S."/>
            <person name="Hori S."/>
            <person name="Arai W."/>
            <person name="Tsubouchi T."/>
            <person name="Morono Y."/>
            <person name="Uchiyama I."/>
            <person name="Ito T."/>
            <person name="Fujiyama A."/>
            <person name="Inagaki F."/>
            <person name="Takami H."/>
        </authorList>
    </citation>
    <scope>NUCLEOTIDE SEQUENCE</scope>
    <source>
        <strain evidence="4">Expedition CK06-06</strain>
    </source>
</reference>
<evidence type="ECO:0000313" key="4">
    <source>
        <dbReference type="EMBL" id="GAG40308.1"/>
    </source>
</evidence>
<sequence>MTELSFPGALDETDELARIMSAAGLGREACRSKARLFARAASALSITCQSAAAKSSMAFFVPGRIEVLGKHTDYAGGRTMVAAAERGFCIAAIPRDDNEIVVVDAQTGESIVFLADPELRPQVGSWSNYPMTVARRVARNFPGATRGVDIALASDLPPAAGM</sequence>
<feature type="domain" description="Galactokinase N-terminal" evidence="3">
    <location>
        <begin position="57"/>
        <end position="92"/>
    </location>
</feature>
<dbReference type="PRINTS" id="PR00473">
    <property type="entry name" value="GALCTOKINASE"/>
</dbReference>
<name>X0XUK4_9ZZZZ</name>
<dbReference type="EMBL" id="BARS01040883">
    <property type="protein sequence ID" value="GAG40308.1"/>
    <property type="molecule type" value="Genomic_DNA"/>
</dbReference>
<evidence type="ECO:0000259" key="3">
    <source>
        <dbReference type="Pfam" id="PF10509"/>
    </source>
</evidence>
<accession>X0XUK4</accession>
<feature type="non-terminal residue" evidence="4">
    <location>
        <position position="162"/>
    </location>
</feature>
<dbReference type="PRINTS" id="PR00959">
    <property type="entry name" value="MEVGALKINASE"/>
</dbReference>
<dbReference type="InterPro" id="IPR020568">
    <property type="entry name" value="Ribosomal_Su5_D2-typ_SF"/>
</dbReference>
<dbReference type="InterPro" id="IPR019539">
    <property type="entry name" value="GalKase_N"/>
</dbReference>
<keyword evidence="1" id="KW-0547">Nucleotide-binding</keyword>
<dbReference type="Pfam" id="PF10509">
    <property type="entry name" value="GalKase_gal_bdg"/>
    <property type="match status" value="1"/>
</dbReference>
<dbReference type="SUPFAM" id="SSF54211">
    <property type="entry name" value="Ribosomal protein S5 domain 2-like"/>
    <property type="match status" value="1"/>
</dbReference>
<dbReference type="GO" id="GO:0006012">
    <property type="term" value="P:galactose metabolic process"/>
    <property type="evidence" value="ECO:0007669"/>
    <property type="project" value="InterPro"/>
</dbReference>
<dbReference type="AlphaFoldDB" id="X0XUK4"/>
<gene>
    <name evidence="4" type="ORF">S01H1_62259</name>
</gene>
<proteinExistence type="predicted"/>
<dbReference type="Gene3D" id="3.30.230.10">
    <property type="match status" value="1"/>
</dbReference>
<dbReference type="InterPro" id="IPR000705">
    <property type="entry name" value="Galactokinase"/>
</dbReference>
<dbReference type="InterPro" id="IPR014721">
    <property type="entry name" value="Ribsml_uS5_D2-typ_fold_subgr"/>
</dbReference>
<protein>
    <recommendedName>
        <fullName evidence="3">Galactokinase N-terminal domain-containing protein</fullName>
    </recommendedName>
</protein>
<evidence type="ECO:0000256" key="2">
    <source>
        <dbReference type="ARBA" id="ARBA00022840"/>
    </source>
</evidence>